<comment type="caution">
    <text evidence="1">The sequence shown here is derived from an EMBL/GenBank/DDBJ whole genome shotgun (WGS) entry which is preliminary data.</text>
</comment>
<accession>A0AB34IJZ6</accession>
<protein>
    <submittedName>
        <fullName evidence="1">Uncharacterized protein</fullName>
    </submittedName>
</protein>
<evidence type="ECO:0000313" key="2">
    <source>
        <dbReference type="Proteomes" id="UP001515480"/>
    </source>
</evidence>
<evidence type="ECO:0000313" key="1">
    <source>
        <dbReference type="EMBL" id="KAL1499572.1"/>
    </source>
</evidence>
<dbReference type="Proteomes" id="UP001515480">
    <property type="component" value="Unassembled WGS sequence"/>
</dbReference>
<reference evidence="1 2" key="1">
    <citation type="journal article" date="2024" name="Science">
        <title>Giant polyketide synthase enzymes in the biosynthesis of giant marine polyether toxins.</title>
        <authorList>
            <person name="Fallon T.R."/>
            <person name="Shende V.V."/>
            <person name="Wierzbicki I.H."/>
            <person name="Pendleton A.L."/>
            <person name="Watervoot N.F."/>
            <person name="Auber R.P."/>
            <person name="Gonzalez D.J."/>
            <person name="Wisecaver J.H."/>
            <person name="Moore B.S."/>
        </authorList>
    </citation>
    <scope>NUCLEOTIDE SEQUENCE [LARGE SCALE GENOMIC DNA]</scope>
    <source>
        <strain evidence="1 2">12B1</strain>
    </source>
</reference>
<gene>
    <name evidence="1" type="ORF">AB1Y20_011773</name>
</gene>
<name>A0AB34IJZ6_PRYPA</name>
<proteinExistence type="predicted"/>
<keyword evidence="2" id="KW-1185">Reference proteome</keyword>
<dbReference type="EMBL" id="JBGBPQ010000025">
    <property type="protein sequence ID" value="KAL1499572.1"/>
    <property type="molecule type" value="Genomic_DNA"/>
</dbReference>
<organism evidence="1 2">
    <name type="scientific">Prymnesium parvum</name>
    <name type="common">Toxic golden alga</name>
    <dbReference type="NCBI Taxonomy" id="97485"/>
    <lineage>
        <taxon>Eukaryota</taxon>
        <taxon>Haptista</taxon>
        <taxon>Haptophyta</taxon>
        <taxon>Prymnesiophyceae</taxon>
        <taxon>Prymnesiales</taxon>
        <taxon>Prymnesiaceae</taxon>
        <taxon>Prymnesium</taxon>
    </lineage>
</organism>
<dbReference type="AlphaFoldDB" id="A0AB34IJZ6"/>
<sequence length="151" mass="17201">MQRVARWDALVLAAHLVRVRSPHAGQFLPRTNHSNAIQAKIDGFLQHSSFAARAIKDGSLRMVIVHDVANLSLTSWANVSLVHYQQRHQSIAPNDARWEAFGALAMFERFLAALQQRTRDHYHLLEKKTGRAPQFVIDMLVCTCMYLVRAE</sequence>